<accession>A0A1H0PSU2</accession>
<gene>
    <name evidence="1" type="ORF">SAMN05421677_111118</name>
</gene>
<feature type="non-terminal residue" evidence="1">
    <location>
        <position position="118"/>
    </location>
</feature>
<organism evidence="1 2">
    <name type="scientific">Halobacillus aidingensis</name>
    <dbReference type="NCBI Taxonomy" id="240303"/>
    <lineage>
        <taxon>Bacteria</taxon>
        <taxon>Bacillati</taxon>
        <taxon>Bacillota</taxon>
        <taxon>Bacilli</taxon>
        <taxon>Bacillales</taxon>
        <taxon>Bacillaceae</taxon>
        <taxon>Halobacillus</taxon>
    </lineage>
</organism>
<evidence type="ECO:0008006" key="3">
    <source>
        <dbReference type="Google" id="ProtNLM"/>
    </source>
</evidence>
<dbReference type="AlphaFoldDB" id="A0A1H0PSU2"/>
<evidence type="ECO:0000313" key="1">
    <source>
        <dbReference type="EMBL" id="SDP08202.1"/>
    </source>
</evidence>
<keyword evidence="2" id="KW-1185">Reference proteome</keyword>
<reference evidence="2" key="1">
    <citation type="submission" date="2016-10" db="EMBL/GenBank/DDBJ databases">
        <authorList>
            <person name="Varghese N."/>
            <person name="Submissions S."/>
        </authorList>
    </citation>
    <scope>NUCLEOTIDE SEQUENCE [LARGE SCALE GENOMIC DNA]</scope>
    <source>
        <strain evidence="2">CGMCC 1.3703</strain>
    </source>
</reference>
<dbReference type="EMBL" id="FNIZ01000011">
    <property type="protein sequence ID" value="SDP08202.1"/>
    <property type="molecule type" value="Genomic_DNA"/>
</dbReference>
<dbReference type="Proteomes" id="UP000198860">
    <property type="component" value="Unassembled WGS sequence"/>
</dbReference>
<sequence>MVFERQIKAMSQVIRQTFHPDFIQKTAYDTGFQKRKGKLNPEAFLVLCTFLQHSISQKSLRNLSTKFSYEYLTTITKQGLNQRFNTKAVSFLKQIYDRLAGQQGKVSTILDHHSLFSR</sequence>
<evidence type="ECO:0000313" key="2">
    <source>
        <dbReference type="Proteomes" id="UP000198860"/>
    </source>
</evidence>
<protein>
    <recommendedName>
        <fullName evidence="3">DUF4372 domain-containing protein</fullName>
    </recommendedName>
</protein>
<proteinExistence type="predicted"/>
<name>A0A1H0PSU2_HALAD</name>